<sequence>MTKHILFSLFLVFTSANASAVDSVTFTIHHFYQSPRALGMGDAFTAVNNDYSALYYNPAALARRTENTWNLGILSAQGSPSTLDFYNDLNDIQSSSETETEKQDALIDLIQENYGNTYTARIQLFEIIYAKPQWAFGFIPADLTFEAGLHQQIGPAVNTTVYGDSSLAMGYGQMASENLSWGVTAKFVNRVFLSRSLSATELAANENYISREDLSEGYTIDADVGVLWTQNWSEQIYNFAFVARNIFNFGFDNSFGLINKDSDKNPEPLYRVFDIGSAWEFPASFGTSGRVALDFRDLNHPNFNWKKGSHLGVEVDWTPSTWIKNQFRLGLSETYWTAGYSLALPYFALDLVSYAENVGTLETPDDSRIYLVKLNVPF</sequence>
<comment type="caution">
    <text evidence="2">The sequence shown here is derived from an EMBL/GenBank/DDBJ whole genome shotgun (WGS) entry which is preliminary data.</text>
</comment>
<keyword evidence="1" id="KW-0732">Signal</keyword>
<organism evidence="2 3">
    <name type="scientific">Bdellovibrio bacteriovorus</name>
    <dbReference type="NCBI Taxonomy" id="959"/>
    <lineage>
        <taxon>Bacteria</taxon>
        <taxon>Pseudomonadati</taxon>
        <taxon>Bdellovibrionota</taxon>
        <taxon>Bdellovibrionia</taxon>
        <taxon>Bdellovibrionales</taxon>
        <taxon>Pseudobdellovibrionaceae</taxon>
        <taxon>Bdellovibrio</taxon>
    </lineage>
</organism>
<dbReference type="Proteomes" id="UP000075799">
    <property type="component" value="Unassembled WGS sequence"/>
</dbReference>
<dbReference type="Gene3D" id="2.40.160.60">
    <property type="entry name" value="Outer membrane protein transport protein (OMPP1/FadL/TodX)"/>
    <property type="match status" value="1"/>
</dbReference>
<evidence type="ECO:0000256" key="1">
    <source>
        <dbReference type="SAM" id="SignalP"/>
    </source>
</evidence>
<dbReference type="AlphaFoldDB" id="A0A162GP81"/>
<proteinExistence type="predicted"/>
<feature type="signal peptide" evidence="1">
    <location>
        <begin position="1"/>
        <end position="20"/>
    </location>
</feature>
<gene>
    <name evidence="2" type="ORF">AZI87_05110</name>
</gene>
<feature type="chain" id="PRO_5007834843" description="DUF5723 domain-containing protein" evidence="1">
    <location>
        <begin position="21"/>
        <end position="378"/>
    </location>
</feature>
<evidence type="ECO:0000313" key="2">
    <source>
        <dbReference type="EMBL" id="KYG68617.1"/>
    </source>
</evidence>
<accession>A0A162GP81</accession>
<name>A0A162GP81_BDEBC</name>
<dbReference type="EMBL" id="LUKD01000001">
    <property type="protein sequence ID" value="KYG68617.1"/>
    <property type="molecule type" value="Genomic_DNA"/>
</dbReference>
<reference evidence="2 3" key="1">
    <citation type="submission" date="2016-03" db="EMBL/GenBank/DDBJ databases">
        <authorList>
            <person name="Ploux O."/>
        </authorList>
    </citation>
    <scope>NUCLEOTIDE SEQUENCE [LARGE SCALE GENOMIC DNA]</scope>
    <source>
        <strain evidence="2 3">EC13</strain>
    </source>
</reference>
<dbReference type="OrthoDB" id="5290811at2"/>
<evidence type="ECO:0000313" key="3">
    <source>
        <dbReference type="Proteomes" id="UP000075799"/>
    </source>
</evidence>
<evidence type="ECO:0008006" key="4">
    <source>
        <dbReference type="Google" id="ProtNLM"/>
    </source>
</evidence>
<protein>
    <recommendedName>
        <fullName evidence="4">DUF5723 domain-containing protein</fullName>
    </recommendedName>
</protein>
<dbReference type="RefSeq" id="WP_063205310.1">
    <property type="nucleotide sequence ID" value="NZ_LUKD01000001.1"/>
</dbReference>